<dbReference type="Proteomes" id="UP000510886">
    <property type="component" value="Chromosome"/>
</dbReference>
<accession>A0A7H9ELG3</accession>
<organism evidence="1 2">
    <name type="scientific">Ligilactobacillus saerimneri</name>
    <dbReference type="NCBI Taxonomy" id="228229"/>
    <lineage>
        <taxon>Bacteria</taxon>
        <taxon>Bacillati</taxon>
        <taxon>Bacillota</taxon>
        <taxon>Bacilli</taxon>
        <taxon>Lactobacillales</taxon>
        <taxon>Lactobacillaceae</taxon>
        <taxon>Ligilactobacillus</taxon>
    </lineage>
</organism>
<protein>
    <submittedName>
        <fullName evidence="1">Pyridoxamine 5'-phosphate oxidase family protein</fullName>
    </submittedName>
</protein>
<dbReference type="Pfam" id="PF12900">
    <property type="entry name" value="Pyridox_ox_2"/>
    <property type="match status" value="1"/>
</dbReference>
<sequence>MSEKDTVTDVKLINSVLDQCRTLRLGLRDGQRVYVVPVHYGYQEENGHYTLYFHGRPKGRRYELLKATHYAGFEIDDDDIFEPGQDNMACTYSASYRSVIGEGKVTLVMDPQEKQAAFGPLMQHYTGQTEFKYDPKSLAYVQVYRLDVTEMSCRIHQAE</sequence>
<reference evidence="1 2" key="1">
    <citation type="submission" date="2020-01" db="EMBL/GenBank/DDBJ databases">
        <title>Complete and circular genome sequences of six lactobacillus isolates from horses.</title>
        <authorList>
            <person name="Hassan H.M."/>
        </authorList>
    </citation>
    <scope>NUCLEOTIDE SEQUENCE [LARGE SCALE GENOMIC DNA]</scope>
    <source>
        <strain evidence="1 2">1A</strain>
    </source>
</reference>
<name>A0A7H9ELG3_9LACO</name>
<dbReference type="EMBL" id="CP047418">
    <property type="protein sequence ID" value="QLL78526.1"/>
    <property type="molecule type" value="Genomic_DNA"/>
</dbReference>
<dbReference type="KEGG" id="lsw:GTO87_07995"/>
<dbReference type="InterPro" id="IPR024747">
    <property type="entry name" value="Pyridox_Oxase-rel"/>
</dbReference>
<dbReference type="PANTHER" id="PTHR34071">
    <property type="entry name" value="5-NITROIMIDAZOLE ANTIBIOTICS RESISTANCE PROTEIN, NIMA-FAMILY-RELATED PROTEIN-RELATED"/>
    <property type="match status" value="1"/>
</dbReference>
<dbReference type="InterPro" id="IPR012349">
    <property type="entry name" value="Split_barrel_FMN-bd"/>
</dbReference>
<proteinExistence type="predicted"/>
<evidence type="ECO:0000313" key="1">
    <source>
        <dbReference type="EMBL" id="QLL78526.1"/>
    </source>
</evidence>
<dbReference type="RefSeq" id="WP_027826435.1">
    <property type="nucleotide sequence ID" value="NZ_CANCVW010000003.1"/>
</dbReference>
<evidence type="ECO:0000313" key="2">
    <source>
        <dbReference type="Proteomes" id="UP000510886"/>
    </source>
</evidence>
<gene>
    <name evidence="1" type="ORF">GTO87_07995</name>
</gene>
<dbReference type="Gene3D" id="2.30.110.10">
    <property type="entry name" value="Electron Transport, Fmn-binding Protein, Chain A"/>
    <property type="match status" value="1"/>
</dbReference>
<dbReference type="PANTHER" id="PTHR34071:SF2">
    <property type="entry name" value="FLAVIN-NUCLEOTIDE-BINDING PROTEIN"/>
    <property type="match status" value="1"/>
</dbReference>
<dbReference type="SUPFAM" id="SSF50475">
    <property type="entry name" value="FMN-binding split barrel"/>
    <property type="match status" value="1"/>
</dbReference>
<dbReference type="AlphaFoldDB" id="A0A7H9ELG3"/>